<keyword evidence="4" id="KW-0150">Chloroplast</keyword>
<keyword evidence="9" id="KW-0378">Hydrolase</keyword>
<dbReference type="Proteomes" id="UP000789342">
    <property type="component" value="Unassembled WGS sequence"/>
</dbReference>
<evidence type="ECO:0000259" key="18">
    <source>
        <dbReference type="PROSITE" id="PS51720"/>
    </source>
</evidence>
<dbReference type="AlphaFoldDB" id="A0A9N9DBJ0"/>
<evidence type="ECO:0000256" key="1">
    <source>
        <dbReference type="ARBA" id="ARBA00001946"/>
    </source>
</evidence>
<keyword evidence="11" id="KW-0460">Magnesium</keyword>
<evidence type="ECO:0000313" key="19">
    <source>
        <dbReference type="EMBL" id="CAG8630264.1"/>
    </source>
</evidence>
<dbReference type="OrthoDB" id="8954335at2759"/>
<dbReference type="SUPFAM" id="SSF52540">
    <property type="entry name" value="P-loop containing nucleoside triphosphate hydrolases"/>
    <property type="match status" value="1"/>
</dbReference>
<feature type="region of interest" description="Disordered" evidence="17">
    <location>
        <begin position="220"/>
        <end position="271"/>
    </location>
</feature>
<comment type="caution">
    <text evidence="19">The sequence shown here is derived from an EMBL/GenBank/DDBJ whole genome shotgun (WGS) entry which is preliminary data.</text>
</comment>
<keyword evidence="14" id="KW-0342">GTP-binding</keyword>
<dbReference type="EMBL" id="CAJVPV010008399">
    <property type="protein sequence ID" value="CAG8630264.1"/>
    <property type="molecule type" value="Genomic_DNA"/>
</dbReference>
<comment type="cofactor">
    <cofactor evidence="1">
        <name>Mg(2+)</name>
        <dbReference type="ChEBI" id="CHEBI:18420"/>
    </cofactor>
</comment>
<keyword evidence="7" id="KW-0479">Metal-binding</keyword>
<dbReference type="PANTHER" id="PTHR10903:SF135">
    <property type="entry name" value="TRANSLOCASE OF CHLOROPLAST 120, CHLOROPLASTIC-RELATED"/>
    <property type="match status" value="1"/>
</dbReference>
<evidence type="ECO:0000256" key="14">
    <source>
        <dbReference type="ARBA" id="ARBA00023134"/>
    </source>
</evidence>
<keyword evidence="5" id="KW-0934">Plastid</keyword>
<feature type="domain" description="AIG1-type G" evidence="18">
    <location>
        <begin position="11"/>
        <end position="217"/>
    </location>
</feature>
<accession>A0A9N9DBJ0</accession>
<comment type="subcellular location">
    <subcellularLocation>
        <location evidence="2">Membrane</location>
        <topology evidence="2">Single-pass membrane protein</topology>
    </subcellularLocation>
    <subcellularLocation>
        <location evidence="16">Plastid</location>
        <location evidence="16">Chloroplast outer membrane</location>
    </subcellularLocation>
</comment>
<evidence type="ECO:0000256" key="2">
    <source>
        <dbReference type="ARBA" id="ARBA00004167"/>
    </source>
</evidence>
<dbReference type="Pfam" id="PF04548">
    <property type="entry name" value="AIG1"/>
    <property type="match status" value="1"/>
</dbReference>
<keyword evidence="3" id="KW-0813">Transport</keyword>
<dbReference type="GO" id="GO:0015031">
    <property type="term" value="P:protein transport"/>
    <property type="evidence" value="ECO:0007669"/>
    <property type="project" value="UniProtKB-KW"/>
</dbReference>
<dbReference type="GO" id="GO:0005525">
    <property type="term" value="F:GTP binding"/>
    <property type="evidence" value="ECO:0007669"/>
    <property type="project" value="UniProtKB-KW"/>
</dbReference>
<dbReference type="GO" id="GO:0046872">
    <property type="term" value="F:metal ion binding"/>
    <property type="evidence" value="ECO:0007669"/>
    <property type="project" value="UniProtKB-KW"/>
</dbReference>
<dbReference type="InterPro" id="IPR027417">
    <property type="entry name" value="P-loop_NTPase"/>
</dbReference>
<evidence type="ECO:0000313" key="20">
    <source>
        <dbReference type="Proteomes" id="UP000789342"/>
    </source>
</evidence>
<keyword evidence="6" id="KW-0812">Transmembrane</keyword>
<evidence type="ECO:0000256" key="7">
    <source>
        <dbReference type="ARBA" id="ARBA00022723"/>
    </source>
</evidence>
<proteinExistence type="predicted"/>
<evidence type="ECO:0000256" key="13">
    <source>
        <dbReference type="ARBA" id="ARBA00022989"/>
    </source>
</evidence>
<dbReference type="PANTHER" id="PTHR10903">
    <property type="entry name" value="GTPASE, IMAP FAMILY MEMBER-RELATED"/>
    <property type="match status" value="1"/>
</dbReference>
<reference evidence="19" key="1">
    <citation type="submission" date="2021-06" db="EMBL/GenBank/DDBJ databases">
        <authorList>
            <person name="Kallberg Y."/>
            <person name="Tangrot J."/>
            <person name="Rosling A."/>
        </authorList>
    </citation>
    <scope>NUCLEOTIDE SEQUENCE</scope>
    <source>
        <strain evidence="19">CL551</strain>
    </source>
</reference>
<evidence type="ECO:0000256" key="8">
    <source>
        <dbReference type="ARBA" id="ARBA00022741"/>
    </source>
</evidence>
<gene>
    <name evidence="19" type="ORF">AMORRO_LOCUS9057</name>
</gene>
<dbReference type="GO" id="GO:0016020">
    <property type="term" value="C:membrane"/>
    <property type="evidence" value="ECO:0007669"/>
    <property type="project" value="UniProtKB-SubCell"/>
</dbReference>
<evidence type="ECO:0000256" key="3">
    <source>
        <dbReference type="ARBA" id="ARBA00022448"/>
    </source>
</evidence>
<feature type="non-terminal residue" evidence="19">
    <location>
        <position position="271"/>
    </location>
</feature>
<sequence>NSGRVENQMRTANPIILLVGKTGSGKSTLGNCLLGKAHNDGPFYTSASMESVTDECCVATTLINNTIYDVVDTPGIFDTQQNIDETLKKIAKAVNKSDHGVKAILVVFEAYRFTNEQKEVLSRIRDFLGKDATNHIIAVFSHANKRQTECKEEMKKAWNKPVQSFIQNVGNRWGISPNPDIFLPNDPVYGARLMEIKELINDIQGVYATERLEKNLREQEKDRLRKEEEDRRERSEYEKRLKESARKETEEKHRRKIDRFNRGNSDKAVRR</sequence>
<dbReference type="InterPro" id="IPR045058">
    <property type="entry name" value="GIMA/IAN/Toc"/>
</dbReference>
<evidence type="ECO:0000256" key="9">
    <source>
        <dbReference type="ARBA" id="ARBA00022801"/>
    </source>
</evidence>
<keyword evidence="8" id="KW-0547">Nucleotide-binding</keyword>
<keyword evidence="20" id="KW-1185">Reference proteome</keyword>
<keyword evidence="13" id="KW-1133">Transmembrane helix</keyword>
<evidence type="ECO:0000256" key="12">
    <source>
        <dbReference type="ARBA" id="ARBA00022927"/>
    </source>
</evidence>
<protein>
    <submittedName>
        <fullName evidence="19">1084_t:CDS:1</fullName>
    </submittedName>
</protein>
<evidence type="ECO:0000256" key="16">
    <source>
        <dbReference type="ARBA" id="ARBA00024013"/>
    </source>
</evidence>
<organism evidence="19 20">
    <name type="scientific">Acaulospora morrowiae</name>
    <dbReference type="NCBI Taxonomy" id="94023"/>
    <lineage>
        <taxon>Eukaryota</taxon>
        <taxon>Fungi</taxon>
        <taxon>Fungi incertae sedis</taxon>
        <taxon>Mucoromycota</taxon>
        <taxon>Glomeromycotina</taxon>
        <taxon>Glomeromycetes</taxon>
        <taxon>Diversisporales</taxon>
        <taxon>Acaulosporaceae</taxon>
        <taxon>Acaulospora</taxon>
    </lineage>
</organism>
<dbReference type="InterPro" id="IPR006703">
    <property type="entry name" value="G_AIG1"/>
</dbReference>
<evidence type="ECO:0000256" key="4">
    <source>
        <dbReference type="ARBA" id="ARBA00022528"/>
    </source>
</evidence>
<evidence type="ECO:0000256" key="11">
    <source>
        <dbReference type="ARBA" id="ARBA00022842"/>
    </source>
</evidence>
<keyword evidence="10" id="KW-1002">Plastid outer membrane</keyword>
<evidence type="ECO:0000256" key="10">
    <source>
        <dbReference type="ARBA" id="ARBA00022805"/>
    </source>
</evidence>
<evidence type="ECO:0000256" key="5">
    <source>
        <dbReference type="ARBA" id="ARBA00022640"/>
    </source>
</evidence>
<keyword evidence="15" id="KW-0472">Membrane</keyword>
<evidence type="ECO:0000256" key="6">
    <source>
        <dbReference type="ARBA" id="ARBA00022692"/>
    </source>
</evidence>
<evidence type="ECO:0000256" key="15">
    <source>
        <dbReference type="ARBA" id="ARBA00023136"/>
    </source>
</evidence>
<evidence type="ECO:0000256" key="17">
    <source>
        <dbReference type="SAM" id="MobiDB-lite"/>
    </source>
</evidence>
<dbReference type="PROSITE" id="PS51720">
    <property type="entry name" value="G_AIG1"/>
    <property type="match status" value="1"/>
</dbReference>
<keyword evidence="12" id="KW-0653">Protein transport</keyword>
<dbReference type="Gene3D" id="3.40.50.300">
    <property type="entry name" value="P-loop containing nucleotide triphosphate hydrolases"/>
    <property type="match status" value="1"/>
</dbReference>
<dbReference type="GO" id="GO:0016787">
    <property type="term" value="F:hydrolase activity"/>
    <property type="evidence" value="ECO:0007669"/>
    <property type="project" value="UniProtKB-KW"/>
</dbReference>
<name>A0A9N9DBJ0_9GLOM</name>